<comment type="function">
    <text evidence="7">Catalyzes the transfer of a N-acetyl-glucosamine moiety to 1D-myo-inositol 3-phosphate to produce 1D-myo-inositol 2-acetamido-2-deoxy-glucopyranoside 3-phosphate in the mycothiol biosynthesis pathway.</text>
</comment>
<evidence type="ECO:0000256" key="6">
    <source>
        <dbReference type="ARBA" id="ARBA00048131"/>
    </source>
</evidence>
<dbReference type="RefSeq" id="WP_344432534.1">
    <property type="nucleotide sequence ID" value="NZ_BAAASL010000001.1"/>
</dbReference>
<dbReference type="Proteomes" id="UP001500886">
    <property type="component" value="Unassembled WGS sequence"/>
</dbReference>
<accession>A0ABP6FZM1</accession>
<evidence type="ECO:0000313" key="10">
    <source>
        <dbReference type="EMBL" id="GAA2707040.1"/>
    </source>
</evidence>
<feature type="binding site" evidence="7">
    <location>
        <position position="41"/>
    </location>
    <ligand>
        <name>1D-myo-inositol 3-phosphate</name>
        <dbReference type="ChEBI" id="CHEBI:58401"/>
    </ligand>
</feature>
<feature type="binding site" evidence="7">
    <location>
        <begin position="47"/>
        <end position="48"/>
    </location>
    <ligand>
        <name>UDP-N-acetyl-alpha-D-glucosamine</name>
        <dbReference type="ChEBI" id="CHEBI:57705"/>
    </ligand>
</feature>
<dbReference type="Gene3D" id="3.40.50.2000">
    <property type="entry name" value="Glycogen Phosphorylase B"/>
    <property type="match status" value="2"/>
</dbReference>
<keyword evidence="11" id="KW-1185">Reference proteome</keyword>
<evidence type="ECO:0000256" key="5">
    <source>
        <dbReference type="ARBA" id="ARBA00022842"/>
    </source>
</evidence>
<dbReference type="EC" id="2.4.1.250" evidence="7"/>
<evidence type="ECO:0000259" key="8">
    <source>
        <dbReference type="Pfam" id="PF00534"/>
    </source>
</evidence>
<name>A0ABP6FZM1_9ACTN</name>
<keyword evidence="5 7" id="KW-0460">Magnesium</keyword>
<feature type="binding site" evidence="7">
    <location>
        <position position="359"/>
    </location>
    <ligand>
        <name>UDP-N-acetyl-alpha-D-glucosamine</name>
        <dbReference type="ChEBI" id="CHEBI:57705"/>
    </ligand>
</feature>
<evidence type="ECO:0000256" key="4">
    <source>
        <dbReference type="ARBA" id="ARBA00022723"/>
    </source>
</evidence>
<evidence type="ECO:0000256" key="2">
    <source>
        <dbReference type="ARBA" id="ARBA00022676"/>
    </source>
</evidence>
<gene>
    <name evidence="7 10" type="primary">mshA</name>
    <name evidence="10" type="ORF">GCM10010315_00850</name>
</gene>
<keyword evidence="3 7" id="KW-0808">Transferase</keyword>
<evidence type="ECO:0000256" key="3">
    <source>
        <dbReference type="ARBA" id="ARBA00022679"/>
    </source>
</evidence>
<keyword evidence="2 7" id="KW-0328">Glycosyltransferase</keyword>
<feature type="binding site" evidence="7">
    <location>
        <position position="143"/>
    </location>
    <ligand>
        <name>1D-myo-inositol 3-phosphate</name>
        <dbReference type="ChEBI" id="CHEBI:58401"/>
    </ligand>
</feature>
<reference evidence="11" key="1">
    <citation type="journal article" date="2019" name="Int. J. Syst. Evol. Microbiol.">
        <title>The Global Catalogue of Microorganisms (GCM) 10K type strain sequencing project: providing services to taxonomists for standard genome sequencing and annotation.</title>
        <authorList>
            <consortium name="The Broad Institute Genomics Platform"/>
            <consortium name="The Broad Institute Genome Sequencing Center for Infectious Disease"/>
            <person name="Wu L."/>
            <person name="Ma J."/>
        </authorList>
    </citation>
    <scope>NUCLEOTIDE SEQUENCE [LARGE SCALE GENOMIC DNA]</scope>
    <source>
        <strain evidence="11">JCM 4542</strain>
    </source>
</reference>
<evidence type="ECO:0000256" key="1">
    <source>
        <dbReference type="ARBA" id="ARBA00008449"/>
    </source>
</evidence>
<feature type="domain" description="Glycosyltransferase subfamily 4-like N-terminal" evidence="9">
    <location>
        <begin position="54"/>
        <end position="229"/>
    </location>
</feature>
<dbReference type="SUPFAM" id="SSF53756">
    <property type="entry name" value="UDP-Glycosyltransferase/glycogen phosphorylase"/>
    <property type="match status" value="1"/>
</dbReference>
<dbReference type="CDD" id="cd03800">
    <property type="entry name" value="GT4_sucrose_synthase"/>
    <property type="match status" value="1"/>
</dbReference>
<dbReference type="Pfam" id="PF13579">
    <property type="entry name" value="Glyco_trans_4_4"/>
    <property type="match status" value="1"/>
</dbReference>
<feature type="binding site" evidence="7">
    <location>
        <position position="167"/>
    </location>
    <ligand>
        <name>1D-myo-inositol 3-phosphate</name>
        <dbReference type="ChEBI" id="CHEBI:58401"/>
    </ligand>
</feature>
<dbReference type="EMBL" id="BAAASL010000001">
    <property type="protein sequence ID" value="GAA2707040.1"/>
    <property type="molecule type" value="Genomic_DNA"/>
</dbReference>
<comment type="caution">
    <text evidence="10">The sequence shown here is derived from an EMBL/GenBank/DDBJ whole genome shotgun (WGS) entry which is preliminary data.</text>
</comment>
<feature type="binding site" evidence="7">
    <location>
        <begin position="52"/>
        <end position="57"/>
    </location>
    <ligand>
        <name>1D-myo-inositol 3-phosphate</name>
        <dbReference type="ChEBI" id="CHEBI:58401"/>
    </ligand>
</feature>
<organism evidence="10 11">
    <name type="scientific">Streptomyces luteosporeus</name>
    <dbReference type="NCBI Taxonomy" id="173856"/>
    <lineage>
        <taxon>Bacteria</taxon>
        <taxon>Bacillati</taxon>
        <taxon>Actinomycetota</taxon>
        <taxon>Actinomycetes</taxon>
        <taxon>Kitasatosporales</taxon>
        <taxon>Streptomycetaceae</taxon>
        <taxon>Streptomyces</taxon>
    </lineage>
</organism>
<comment type="subunit">
    <text evidence="7">Homodimer.</text>
</comment>
<feature type="binding site" evidence="7">
    <location>
        <position position="365"/>
    </location>
    <ligand>
        <name>Mg(2+)</name>
        <dbReference type="ChEBI" id="CHEBI:18420"/>
    </ligand>
</feature>
<feature type="binding site" evidence="7">
    <location>
        <position position="329"/>
    </location>
    <ligand>
        <name>UDP-N-acetyl-alpha-D-glucosamine</name>
        <dbReference type="ChEBI" id="CHEBI:57705"/>
    </ligand>
</feature>
<proteinExistence type="inferred from homology"/>
<dbReference type="PANTHER" id="PTHR12526">
    <property type="entry name" value="GLYCOSYLTRANSFERASE"/>
    <property type="match status" value="1"/>
</dbReference>
<dbReference type="InterPro" id="IPR028098">
    <property type="entry name" value="Glyco_trans_4-like_N"/>
</dbReference>
<feature type="binding site" evidence="7">
    <location>
        <position position="55"/>
    </location>
    <ligand>
        <name>UDP-N-acetyl-alpha-D-glucosamine</name>
        <dbReference type="ChEBI" id="CHEBI:57705"/>
    </ligand>
</feature>
<feature type="binding site" evidence="7">
    <location>
        <position position="351"/>
    </location>
    <ligand>
        <name>UDP-N-acetyl-alpha-D-glucosamine</name>
        <dbReference type="ChEBI" id="CHEBI:57705"/>
    </ligand>
</feature>
<feature type="binding site" evidence="7">
    <location>
        <position position="187"/>
    </location>
    <ligand>
        <name>1D-myo-inositol 3-phosphate</name>
        <dbReference type="ChEBI" id="CHEBI:58401"/>
    </ligand>
</feature>
<feature type="domain" description="Glycosyl transferase family 1" evidence="8">
    <location>
        <begin position="244"/>
        <end position="419"/>
    </location>
</feature>
<feature type="binding site" evidence="7">
    <location>
        <position position="110"/>
    </location>
    <ligand>
        <name>1D-myo-inositol 3-phosphate</name>
        <dbReference type="ChEBI" id="CHEBI:58401"/>
    </ligand>
</feature>
<dbReference type="InterPro" id="IPR001296">
    <property type="entry name" value="Glyco_trans_1"/>
</dbReference>
<feature type="binding site" evidence="7">
    <location>
        <position position="341"/>
    </location>
    <ligand>
        <name>Mg(2+)</name>
        <dbReference type="ChEBI" id="CHEBI:18420"/>
    </ligand>
</feature>
<comment type="catalytic activity">
    <reaction evidence="6 7">
        <text>1D-myo-inositol 3-phosphate + UDP-N-acetyl-alpha-D-glucosamine = 1D-myo-inositol 2-acetamido-2-deoxy-alpha-D-glucopyranoside 3-phosphate + UDP + H(+)</text>
        <dbReference type="Rhea" id="RHEA:26188"/>
        <dbReference type="ChEBI" id="CHEBI:15378"/>
        <dbReference type="ChEBI" id="CHEBI:57705"/>
        <dbReference type="ChEBI" id="CHEBI:58223"/>
        <dbReference type="ChEBI" id="CHEBI:58401"/>
        <dbReference type="ChEBI" id="CHEBI:58892"/>
        <dbReference type="EC" id="2.4.1.250"/>
    </reaction>
</comment>
<sequence>MSQYAARLGARRGRTLGSFAKPPLRRLGARRPRRVAMLSVHTSPLHQPGTGDAGGMNVYIVELAKRLADQGIEVEVFTRATTAALPPTVELAPGVLVRHIDAGPYEGLAKEELPAQLCAFTHGVMQAWAGHRPGYYDLVHSHYWLSGHVGWLAAQRWGVPLVHAMHTMAKVKNAALAEGDTPEPAARVIGETQIVRAADRLIANTEGEAGELIHHYDADPAKVAVVHPGVNLERFRPVPGGRAAARERLGLPADALVPLFAGRIQPLKAPDVLLRAVAELLDRAPGLRRRIVVPVVGGPSGSGLAKPEGLQKLAARLGIADVVRFHPPVGQDSLADWYRAASVLVMPSYSESFGLVAVEAQACGTPVVAAAVGGLPVAVADGRSGILVEGHDPADYASALARFADDPQLSERMGQAAARHAQSFGWDAAAAATAEVYTAAMGEGRRRLRSAHV</sequence>
<evidence type="ECO:0000256" key="7">
    <source>
        <dbReference type="HAMAP-Rule" id="MF_01695"/>
    </source>
</evidence>
<feature type="binding site" evidence="7">
    <location>
        <position position="263"/>
    </location>
    <ligand>
        <name>UDP-N-acetyl-alpha-D-glucosamine</name>
        <dbReference type="ChEBI" id="CHEBI:57705"/>
    </ligand>
</feature>
<dbReference type="Pfam" id="PF00534">
    <property type="entry name" value="Glycos_transf_1"/>
    <property type="match status" value="1"/>
</dbReference>
<dbReference type="PANTHER" id="PTHR12526:SF510">
    <property type="entry name" value="D-INOSITOL 3-PHOSPHATE GLYCOSYLTRANSFERASE"/>
    <property type="match status" value="1"/>
</dbReference>
<feature type="binding site" evidence="7">
    <location>
        <position position="268"/>
    </location>
    <ligand>
        <name>UDP-N-acetyl-alpha-D-glucosamine</name>
        <dbReference type="ChEBI" id="CHEBI:57705"/>
    </ligand>
</feature>
<evidence type="ECO:0000259" key="9">
    <source>
        <dbReference type="Pfam" id="PF13579"/>
    </source>
</evidence>
<evidence type="ECO:0000313" key="11">
    <source>
        <dbReference type="Proteomes" id="UP001500886"/>
    </source>
</evidence>
<dbReference type="NCBIfam" id="TIGR03449">
    <property type="entry name" value="mycothiol_MshA"/>
    <property type="match status" value="1"/>
</dbReference>
<dbReference type="InterPro" id="IPR017814">
    <property type="entry name" value="Mycothiol_biosynthesis_MshA"/>
</dbReference>
<dbReference type="HAMAP" id="MF_01695">
    <property type="entry name" value="MshA"/>
    <property type="match status" value="1"/>
</dbReference>
<comment type="similarity">
    <text evidence="1 7">Belongs to the glycosyltransferase group 1 family. MshA subfamily.</text>
</comment>
<keyword evidence="4 7" id="KW-0479">Metal-binding</keyword>
<feature type="binding site" evidence="7">
    <location>
        <position position="339"/>
    </location>
    <ligand>
        <name>Mg(2+)</name>
        <dbReference type="ChEBI" id="CHEBI:18420"/>
    </ligand>
</feature>
<feature type="binding site" evidence="7">
    <location>
        <position position="338"/>
    </location>
    <ligand>
        <name>Mg(2+)</name>
        <dbReference type="ChEBI" id="CHEBI:18420"/>
    </ligand>
</feature>
<protein>
    <recommendedName>
        <fullName evidence="7">D-inositol-3-phosphate glycosyltransferase</fullName>
        <ecNumber evidence="7">2.4.1.250</ecNumber>
    </recommendedName>
    <alternativeName>
        <fullName evidence="7">N-acetylglucosamine-inositol-phosphate N-acetylglucosaminyltransferase</fullName>
        <shortName evidence="7">GlcNAc-Ins-P N-acetylglucosaminyltransferase</shortName>
    </alternativeName>
</protein>